<reference evidence="1 2" key="1">
    <citation type="submission" date="2015-09" db="EMBL/GenBank/DDBJ databases">
        <title>Genome sequence of the marine flavobacterium Croceitalea dokdonensis DOKDO 023 that contains proton- and sodium-pumping rhodopsins.</title>
        <authorList>
            <person name="Kwon S.-K."/>
            <person name="Lee H.K."/>
            <person name="Kwak M.-J."/>
            <person name="Kim J.F."/>
        </authorList>
    </citation>
    <scope>NUCLEOTIDE SEQUENCE [LARGE SCALE GENOMIC DNA]</scope>
    <source>
        <strain evidence="1 2">DOKDO 023</strain>
    </source>
</reference>
<dbReference type="EMBL" id="LDJX01000003">
    <property type="protein sequence ID" value="KPM31883.1"/>
    <property type="molecule type" value="Genomic_DNA"/>
</dbReference>
<evidence type="ECO:0000313" key="1">
    <source>
        <dbReference type="EMBL" id="KPM31883.1"/>
    </source>
</evidence>
<evidence type="ECO:0000313" key="2">
    <source>
        <dbReference type="Proteomes" id="UP000050280"/>
    </source>
</evidence>
<accession>A0A0P7AZC8</accession>
<organism evidence="1 2">
    <name type="scientific">Croceitalea dokdonensis DOKDO 023</name>
    <dbReference type="NCBI Taxonomy" id="1300341"/>
    <lineage>
        <taxon>Bacteria</taxon>
        <taxon>Pseudomonadati</taxon>
        <taxon>Bacteroidota</taxon>
        <taxon>Flavobacteriia</taxon>
        <taxon>Flavobacteriales</taxon>
        <taxon>Flavobacteriaceae</taxon>
        <taxon>Croceitalea</taxon>
    </lineage>
</organism>
<dbReference type="OrthoDB" id="1446605at2"/>
<gene>
    <name evidence="1" type="ORF">I595_1531</name>
</gene>
<keyword evidence="2" id="KW-1185">Reference proteome</keyword>
<dbReference type="Proteomes" id="UP000050280">
    <property type="component" value="Unassembled WGS sequence"/>
</dbReference>
<sequence>MAHERLRFPVLLNNTNHPEETVYQPIFSDQGYGTHFGLFANFKGKPVDDGYHLDGMEIKIQGYTGDVTLGITKVLGHREKALPDQFKLTGFSTGRLIKLYVLLQAFNHNSIANYPEKIANGDAKGDDGEENQEAAASPSLNLLLRHGDVVEVTVLYEPVANKISQIKEDSDTRNTYSLFADPKFLFRDGEEIGWLTGAKEKMEIIELAKKKGLDAAIALADSRELHSFVAESFTEEDLEDRLFGAIGGGRPCKMKLSDVYILR</sequence>
<name>A0A0P7AZC8_9FLAO</name>
<comment type="caution">
    <text evidence="1">The sequence shown here is derived from an EMBL/GenBank/DDBJ whole genome shotgun (WGS) entry which is preliminary data.</text>
</comment>
<proteinExistence type="predicted"/>
<dbReference type="STRING" id="1300341.I595_1531"/>
<dbReference type="AlphaFoldDB" id="A0A0P7AZC8"/>
<protein>
    <submittedName>
        <fullName evidence="1">Uncharacterized protein</fullName>
    </submittedName>
</protein>
<dbReference type="RefSeq" id="WP_054558722.1">
    <property type="nucleotide sequence ID" value="NZ_LDJX01000003.1"/>
</dbReference>